<evidence type="ECO:0000313" key="2">
    <source>
        <dbReference type="Proteomes" id="UP000245474"/>
    </source>
</evidence>
<dbReference type="OrthoDB" id="9799128at2"/>
<accession>A0A2U2MX06</accession>
<comment type="caution">
    <text evidence="1">The sequence shown here is derived from an EMBL/GenBank/DDBJ whole genome shotgun (WGS) entry which is preliminary data.</text>
</comment>
<dbReference type="EMBL" id="QFFI01000037">
    <property type="protein sequence ID" value="PWG61379.1"/>
    <property type="molecule type" value="Genomic_DNA"/>
</dbReference>
<dbReference type="RefSeq" id="WP_109679990.1">
    <property type="nucleotide sequence ID" value="NZ_CP086615.1"/>
</dbReference>
<organism evidence="1 2">
    <name type="scientific">Sediminicurvatus halobius</name>
    <dbReference type="NCBI Taxonomy" id="2182432"/>
    <lineage>
        <taxon>Bacteria</taxon>
        <taxon>Pseudomonadati</taxon>
        <taxon>Pseudomonadota</taxon>
        <taxon>Gammaproteobacteria</taxon>
        <taxon>Chromatiales</taxon>
        <taxon>Ectothiorhodospiraceae</taxon>
        <taxon>Sediminicurvatus</taxon>
    </lineage>
</organism>
<dbReference type="InterPro" id="IPR021948">
    <property type="entry name" value="DUF3565"/>
</dbReference>
<sequence length="77" mass="8776">MTNEYTHNRPGAPQPIVGFHRDDEGEWVADLACGHAQHVRHRPPWFERPWVVTATGRRRMLGRTLPCRDCLAAGDSD</sequence>
<dbReference type="Proteomes" id="UP000245474">
    <property type="component" value="Unassembled WGS sequence"/>
</dbReference>
<protein>
    <submittedName>
        <fullName evidence="1">DUF3565 domain-containing protein</fullName>
    </submittedName>
</protein>
<evidence type="ECO:0000313" key="1">
    <source>
        <dbReference type="EMBL" id="PWG61379.1"/>
    </source>
</evidence>
<dbReference type="Pfam" id="PF12088">
    <property type="entry name" value="DUF3565"/>
    <property type="match status" value="1"/>
</dbReference>
<keyword evidence="2" id="KW-1185">Reference proteome</keyword>
<proteinExistence type="predicted"/>
<reference evidence="1 2" key="1">
    <citation type="submission" date="2018-05" db="EMBL/GenBank/DDBJ databases">
        <title>Spiribacter halobius sp. nov., a moderately halophilic bacterium isolated from marine solar saltern.</title>
        <authorList>
            <person name="Zheng W.-S."/>
            <person name="Lu D.-C."/>
            <person name="Du Z.-J."/>
        </authorList>
    </citation>
    <scope>NUCLEOTIDE SEQUENCE [LARGE SCALE GENOMIC DNA]</scope>
    <source>
        <strain evidence="1 2">E85</strain>
    </source>
</reference>
<dbReference type="AlphaFoldDB" id="A0A2U2MX06"/>
<name>A0A2U2MX06_9GAMM</name>
<gene>
    <name evidence="1" type="ORF">DEM34_16820</name>
</gene>